<evidence type="ECO:0000313" key="1">
    <source>
        <dbReference type="EMBL" id="PCR99767.1"/>
    </source>
</evidence>
<dbReference type="PANTHER" id="PTHR42830">
    <property type="entry name" value="OSMOTICALLY INDUCIBLE FAMILY PROTEIN"/>
    <property type="match status" value="1"/>
</dbReference>
<accession>A0A2A5RKP9</accession>
<dbReference type="NCBIfam" id="TIGR03563">
    <property type="entry name" value="perox_SACOL1771"/>
    <property type="match status" value="1"/>
</dbReference>
<protein>
    <submittedName>
        <fullName evidence="1">Uncharacterized protein</fullName>
    </submittedName>
</protein>
<dbReference type="InterPro" id="IPR019905">
    <property type="entry name" value="OsmC-like_firmicutes"/>
</dbReference>
<dbReference type="Gene3D" id="3.30.300.20">
    <property type="match status" value="1"/>
</dbReference>
<dbReference type="RefSeq" id="WP_054639475.1">
    <property type="nucleotide sequence ID" value="NZ_BBAL01000006.1"/>
</dbReference>
<organism evidence="1 2">
    <name type="scientific">Lactococcus fujiensis JCM 16395</name>
    <dbReference type="NCBI Taxonomy" id="1291764"/>
    <lineage>
        <taxon>Bacteria</taxon>
        <taxon>Bacillati</taxon>
        <taxon>Bacillota</taxon>
        <taxon>Bacilli</taxon>
        <taxon>Lactobacillales</taxon>
        <taxon>Streptococcaceae</taxon>
        <taxon>Lactococcus</taxon>
    </lineage>
</organism>
<dbReference type="OrthoDB" id="2242871at2"/>
<keyword evidence="2" id="KW-1185">Reference proteome</keyword>
<proteinExistence type="predicted"/>
<dbReference type="Proteomes" id="UP000218181">
    <property type="component" value="Unassembled WGS sequence"/>
</dbReference>
<dbReference type="Pfam" id="PF02566">
    <property type="entry name" value="OsmC"/>
    <property type="match status" value="1"/>
</dbReference>
<name>A0A2A5RKP9_9LACT</name>
<dbReference type="PANTHER" id="PTHR42830:SF2">
    <property type="entry name" value="OSMC_OHR FAMILY PROTEIN"/>
    <property type="match status" value="1"/>
</dbReference>
<evidence type="ECO:0000313" key="2">
    <source>
        <dbReference type="Proteomes" id="UP000218181"/>
    </source>
</evidence>
<comment type="caution">
    <text evidence="1">The sequence shown here is derived from an EMBL/GenBank/DDBJ whole genome shotgun (WGS) entry which is preliminary data.</text>
</comment>
<sequence length="149" mass="16140">MATQKHHFSSQINWSGGRNSIGQLNTGTIHSAISVPSSMSGPGEGTNPDEMLLGAASTCYTITLAALLERNSIVIRDFKVQSEGVVDVTDGIFNYESITHHLYLKLGENANAHEMDLARRLAEKAETSCMISKAIKNNVLVSADIHIEK</sequence>
<dbReference type="InterPro" id="IPR015946">
    <property type="entry name" value="KH_dom-like_a/b"/>
</dbReference>
<dbReference type="InterPro" id="IPR052707">
    <property type="entry name" value="OsmC_Ohr_Peroxiredoxin"/>
</dbReference>
<gene>
    <name evidence="1" type="ORF">RT41_GL001573</name>
</gene>
<dbReference type="AlphaFoldDB" id="A0A2A5RKP9"/>
<dbReference type="SUPFAM" id="SSF82784">
    <property type="entry name" value="OsmC-like"/>
    <property type="match status" value="1"/>
</dbReference>
<dbReference type="InterPro" id="IPR003718">
    <property type="entry name" value="OsmC/Ohr_fam"/>
</dbReference>
<reference evidence="1 2" key="1">
    <citation type="submission" date="2014-12" db="EMBL/GenBank/DDBJ databases">
        <title>Draft genome sequences of 10 type strains of Lactococcus.</title>
        <authorList>
            <person name="Sun Z."/>
            <person name="Zhong Z."/>
            <person name="Liu W."/>
            <person name="Zhang W."/>
            <person name="Zhang H."/>
        </authorList>
    </citation>
    <scope>NUCLEOTIDE SEQUENCE [LARGE SCALE GENOMIC DNA]</scope>
    <source>
        <strain evidence="1 2">JCM 16395</strain>
    </source>
</reference>
<dbReference type="InterPro" id="IPR036102">
    <property type="entry name" value="OsmC/Ohrsf"/>
</dbReference>
<dbReference type="EMBL" id="JXJU01000006">
    <property type="protein sequence ID" value="PCR99767.1"/>
    <property type="molecule type" value="Genomic_DNA"/>
</dbReference>
<dbReference type="STRING" id="1291764.GCA_001311235_01770"/>